<dbReference type="InterPro" id="IPR008183">
    <property type="entry name" value="Aldose_1/G6P_1-epimerase"/>
</dbReference>
<dbReference type="AlphaFoldDB" id="A0A2G1VWQ7"/>
<evidence type="ECO:0000256" key="5">
    <source>
        <dbReference type="ARBA" id="ARBA00022837"/>
    </source>
</evidence>
<evidence type="ECO:0000256" key="4">
    <source>
        <dbReference type="ARBA" id="ARBA00011245"/>
    </source>
</evidence>
<dbReference type="InterPro" id="IPR015443">
    <property type="entry name" value="Aldose_1-epimerase"/>
</dbReference>
<dbReference type="NCBIfam" id="NF008277">
    <property type="entry name" value="PRK11055.1"/>
    <property type="match status" value="1"/>
</dbReference>
<comment type="similarity">
    <text evidence="3 8">Belongs to the aldose epimerase family.</text>
</comment>
<dbReference type="EMBL" id="NQXA01000001">
    <property type="protein sequence ID" value="PHQ31204.1"/>
    <property type="molecule type" value="Genomic_DNA"/>
</dbReference>
<dbReference type="GO" id="GO:0005737">
    <property type="term" value="C:cytoplasm"/>
    <property type="evidence" value="ECO:0007669"/>
    <property type="project" value="TreeGrafter"/>
</dbReference>
<keyword evidence="7 8" id="KW-0119">Carbohydrate metabolism</keyword>
<comment type="caution">
    <text evidence="12">The sequence shown here is derived from an EMBL/GenBank/DDBJ whole genome shotgun (WGS) entry which is preliminary data.</text>
</comment>
<feature type="binding site" evidence="11">
    <location>
        <begin position="90"/>
        <end position="91"/>
    </location>
    <ligand>
        <name>beta-D-galactose</name>
        <dbReference type="ChEBI" id="CHEBI:27667"/>
    </ligand>
</feature>
<evidence type="ECO:0000313" key="13">
    <source>
        <dbReference type="Proteomes" id="UP000229433"/>
    </source>
</evidence>
<evidence type="ECO:0000256" key="2">
    <source>
        <dbReference type="ARBA" id="ARBA00005028"/>
    </source>
</evidence>
<dbReference type="GO" id="GO:0033499">
    <property type="term" value="P:galactose catabolic process via UDP-galactose, Leloir pathway"/>
    <property type="evidence" value="ECO:0007669"/>
    <property type="project" value="TreeGrafter"/>
</dbReference>
<dbReference type="InterPro" id="IPR047215">
    <property type="entry name" value="Galactose_mutarotase-like"/>
</dbReference>
<dbReference type="OrthoDB" id="9779408at2"/>
<reference evidence="12 13" key="1">
    <citation type="submission" date="2017-08" db="EMBL/GenBank/DDBJ databases">
        <title>The whole genome shortgun sequences of strain Leeuwenhoekiella nanhaiensis G18 from the South China Sea.</title>
        <authorList>
            <person name="Liu Q."/>
        </authorList>
    </citation>
    <scope>NUCLEOTIDE SEQUENCE [LARGE SCALE GENOMIC DNA]</scope>
    <source>
        <strain evidence="12 13">G18</strain>
    </source>
</reference>
<feature type="binding site" evidence="11">
    <location>
        <begin position="186"/>
        <end position="188"/>
    </location>
    <ligand>
        <name>beta-D-galactose</name>
        <dbReference type="ChEBI" id="CHEBI:27667"/>
    </ligand>
</feature>
<keyword evidence="5" id="KW-0106">Calcium</keyword>
<dbReference type="PIRSF" id="PIRSF005096">
    <property type="entry name" value="GALM"/>
    <property type="match status" value="1"/>
</dbReference>
<organism evidence="12 13">
    <name type="scientific">Leeuwenhoekiella nanhaiensis</name>
    <dbReference type="NCBI Taxonomy" id="1655491"/>
    <lineage>
        <taxon>Bacteria</taxon>
        <taxon>Pseudomonadati</taxon>
        <taxon>Bacteroidota</taxon>
        <taxon>Flavobacteriia</taxon>
        <taxon>Flavobacteriales</taxon>
        <taxon>Flavobacteriaceae</taxon>
        <taxon>Leeuwenhoekiella</taxon>
    </lineage>
</organism>
<dbReference type="SUPFAM" id="SSF74650">
    <property type="entry name" value="Galactose mutarotase-like"/>
    <property type="match status" value="1"/>
</dbReference>
<dbReference type="GO" id="GO:0004034">
    <property type="term" value="F:aldose 1-epimerase activity"/>
    <property type="evidence" value="ECO:0007669"/>
    <property type="project" value="UniProtKB-EC"/>
</dbReference>
<comment type="subunit">
    <text evidence="4">Monomer.</text>
</comment>
<comment type="catalytic activity">
    <reaction evidence="8">
        <text>alpha-D-glucose = beta-D-glucose</text>
        <dbReference type="Rhea" id="RHEA:10264"/>
        <dbReference type="ChEBI" id="CHEBI:15903"/>
        <dbReference type="ChEBI" id="CHEBI:17925"/>
        <dbReference type="EC" id="5.1.3.3"/>
    </reaction>
</comment>
<evidence type="ECO:0000256" key="3">
    <source>
        <dbReference type="ARBA" id="ARBA00006206"/>
    </source>
</evidence>
<evidence type="ECO:0000256" key="7">
    <source>
        <dbReference type="ARBA" id="ARBA00023277"/>
    </source>
</evidence>
<dbReference type="PANTHER" id="PTHR10091">
    <property type="entry name" value="ALDOSE-1-EPIMERASE"/>
    <property type="match status" value="1"/>
</dbReference>
<comment type="pathway">
    <text evidence="2 8">Carbohydrate metabolism; hexose metabolism.</text>
</comment>
<dbReference type="InterPro" id="IPR011013">
    <property type="entry name" value="Gal_mutarotase_sf_dom"/>
</dbReference>
<feature type="active site" description="Proton donor" evidence="9">
    <location>
        <position position="186"/>
    </location>
</feature>
<sequence length="350" mass="38895">MYFLYLGFKTILLITIQPFSETRDGQAVYSVKLKNKAGMEAHFLTYGAILQRLIVPTGSTKTDVVLGYEDLGSYEEDNYFIGQLVGRNANRIANAEAVLDGKKIQLSANEGKNQLHGGFESFGKKVWSVTDLGDAVLFTYTSPDGDEGFPGNLETKFYVKLEEDNTLAMRYEATTDKETIVNLTRHEYFNMDAASGNGITNHQLQINASAYLPKTSQNVPSGELKAVADSPFDLQKPVNLKEHIAALDGGFDHNFVLNEDRDDAPAAQLISPDGKLKMELYCTQPGIQFYSADGIADFEGKYGKIAGNCPGLCLEPQHFPDAPNHEHFPTTVLKPSQRYEHDIRYTFSYE</sequence>
<dbReference type="InterPro" id="IPR014718">
    <property type="entry name" value="GH-type_carb-bd"/>
</dbReference>
<protein>
    <recommendedName>
        <fullName evidence="8">Aldose 1-epimerase</fullName>
        <ecNumber evidence="8">5.1.3.3</ecNumber>
    </recommendedName>
</protein>
<evidence type="ECO:0000256" key="11">
    <source>
        <dbReference type="PIRSR" id="PIRSR005096-3"/>
    </source>
</evidence>
<evidence type="ECO:0000256" key="9">
    <source>
        <dbReference type="PIRSR" id="PIRSR005096-1"/>
    </source>
</evidence>
<dbReference type="PANTHER" id="PTHR10091:SF0">
    <property type="entry name" value="GALACTOSE MUTAROTASE"/>
    <property type="match status" value="1"/>
</dbReference>
<proteinExistence type="inferred from homology"/>
<name>A0A2G1VWQ7_9FLAO</name>
<evidence type="ECO:0000256" key="8">
    <source>
        <dbReference type="PIRNR" id="PIRNR005096"/>
    </source>
</evidence>
<keyword evidence="13" id="KW-1185">Reference proteome</keyword>
<dbReference type="Pfam" id="PF01263">
    <property type="entry name" value="Aldose_epim"/>
    <property type="match status" value="1"/>
</dbReference>
<dbReference type="EC" id="5.1.3.3" evidence="8"/>
<dbReference type="UniPathway" id="UPA00242"/>
<feature type="active site" description="Proton acceptor" evidence="9">
    <location>
        <position position="315"/>
    </location>
</feature>
<accession>A0A2G1VWQ7</accession>
<dbReference type="GO" id="GO:0006006">
    <property type="term" value="P:glucose metabolic process"/>
    <property type="evidence" value="ECO:0007669"/>
    <property type="project" value="TreeGrafter"/>
</dbReference>
<feature type="binding site" evidence="10">
    <location>
        <position position="252"/>
    </location>
    <ligand>
        <name>beta-D-galactose</name>
        <dbReference type="ChEBI" id="CHEBI:27667"/>
    </ligand>
</feature>
<dbReference type="CDD" id="cd09019">
    <property type="entry name" value="galactose_mutarotase_like"/>
    <property type="match status" value="1"/>
</dbReference>
<evidence type="ECO:0000313" key="12">
    <source>
        <dbReference type="EMBL" id="PHQ31204.1"/>
    </source>
</evidence>
<gene>
    <name evidence="12" type="ORF">CJ305_03010</name>
</gene>
<dbReference type="Gene3D" id="2.70.98.10">
    <property type="match status" value="1"/>
</dbReference>
<dbReference type="GO" id="GO:0030246">
    <property type="term" value="F:carbohydrate binding"/>
    <property type="evidence" value="ECO:0007669"/>
    <property type="project" value="InterPro"/>
</dbReference>
<evidence type="ECO:0000256" key="1">
    <source>
        <dbReference type="ARBA" id="ARBA00001913"/>
    </source>
</evidence>
<evidence type="ECO:0000256" key="6">
    <source>
        <dbReference type="ARBA" id="ARBA00023235"/>
    </source>
</evidence>
<keyword evidence="6 8" id="KW-0413">Isomerase</keyword>
<evidence type="ECO:0000256" key="10">
    <source>
        <dbReference type="PIRSR" id="PIRSR005096-2"/>
    </source>
</evidence>
<comment type="cofactor">
    <cofactor evidence="1">
        <name>Ca(2+)</name>
        <dbReference type="ChEBI" id="CHEBI:29108"/>
    </cofactor>
</comment>
<dbReference type="Proteomes" id="UP000229433">
    <property type="component" value="Unassembled WGS sequence"/>
</dbReference>